<dbReference type="Proteomes" id="UP000798662">
    <property type="component" value="Chromosome 2"/>
</dbReference>
<keyword evidence="2" id="KW-1185">Reference proteome</keyword>
<protein>
    <submittedName>
        <fullName evidence="1">Uncharacterized protein</fullName>
    </submittedName>
</protein>
<comment type="caution">
    <text evidence="1">The sequence shown here is derived from an EMBL/GenBank/DDBJ whole genome shotgun (WGS) entry which is preliminary data.</text>
</comment>
<dbReference type="EMBL" id="CM020619">
    <property type="protein sequence ID" value="KAK1864301.1"/>
    <property type="molecule type" value="Genomic_DNA"/>
</dbReference>
<evidence type="ECO:0000313" key="1">
    <source>
        <dbReference type="EMBL" id="KAK1864301.1"/>
    </source>
</evidence>
<organism evidence="1 2">
    <name type="scientific">Pyropia yezoensis</name>
    <name type="common">Susabi-nori</name>
    <name type="synonym">Porphyra yezoensis</name>
    <dbReference type="NCBI Taxonomy" id="2788"/>
    <lineage>
        <taxon>Eukaryota</taxon>
        <taxon>Rhodophyta</taxon>
        <taxon>Bangiophyceae</taxon>
        <taxon>Bangiales</taxon>
        <taxon>Bangiaceae</taxon>
        <taxon>Pyropia</taxon>
    </lineage>
</organism>
<name>A0ACC3C1Y3_PYRYE</name>
<proteinExistence type="predicted"/>
<evidence type="ECO:0000313" key="2">
    <source>
        <dbReference type="Proteomes" id="UP000798662"/>
    </source>
</evidence>
<gene>
    <name evidence="1" type="ORF">I4F81_006849</name>
</gene>
<reference evidence="1" key="1">
    <citation type="submission" date="2019-11" db="EMBL/GenBank/DDBJ databases">
        <title>Nori genome reveals adaptations in red seaweeds to the harsh intertidal environment.</title>
        <authorList>
            <person name="Wang D."/>
            <person name="Mao Y."/>
        </authorList>
    </citation>
    <scope>NUCLEOTIDE SEQUENCE</scope>
    <source>
        <tissue evidence="1">Gametophyte</tissue>
    </source>
</reference>
<sequence>MPSVGVGVGAPPPAGGGDDEELAAQRLAARHLLVRRVGVRAGASAPSGPPLHAAAAVLLGADGGAGGGGRVYGGGGLAPSVAAASPPARPSSPLLLGRRREQAARGGGRGSVDGGAAGVGGGPGAPYMSFRSAATPDGGLSDGEYMVADESFRFRARPLLRQLRADRARAADAPAADGWGWDVGGGGRFLFDADSDDAMGSMGGRGGGGWRAGAGPTRRRGGGRGRGFGGLVGGVGIGGGGGVAGVGGVDASVAGRGGRGAGGGFLSEEDGDGDGDVRRGGGVRRRWRRSWLARRLSLRRARGAGGADAVDGRLPPEDGAFLPDADEDGADFGPLGTYLRRRLLPPGGGGLSHWQAEAVGLSGLPAYAMSGFHAGEGPDSRFGGSSGRAARRAVAHLAEYQLVTLHRHSLGAAADAASGLNLSYEQLLELEAHNVRRGLSPAELRRLPVRHIPVDRSNQAGGGAGGGSTGGGGCASTLKAPVAEPCTLPASAG</sequence>
<accession>A0ACC3C1Y3</accession>